<comment type="caution">
    <text evidence="2">The sequence shown here is derived from an EMBL/GenBank/DDBJ whole genome shotgun (WGS) entry which is preliminary data.</text>
</comment>
<protein>
    <submittedName>
        <fullName evidence="2">Uncharacterized protein</fullName>
    </submittedName>
</protein>
<reference evidence="2 3" key="1">
    <citation type="submission" date="2021-06" db="EMBL/GenBank/DDBJ databases">
        <title>Caerostris extrusa draft genome.</title>
        <authorList>
            <person name="Kono N."/>
            <person name="Arakawa K."/>
        </authorList>
    </citation>
    <scope>NUCLEOTIDE SEQUENCE [LARGE SCALE GENOMIC DNA]</scope>
</reference>
<dbReference type="AlphaFoldDB" id="A0AAV4S556"/>
<evidence type="ECO:0000313" key="3">
    <source>
        <dbReference type="Proteomes" id="UP001054945"/>
    </source>
</evidence>
<evidence type="ECO:0000256" key="1">
    <source>
        <dbReference type="SAM" id="MobiDB-lite"/>
    </source>
</evidence>
<accession>A0AAV4S556</accession>
<feature type="compositionally biased region" description="Polar residues" evidence="1">
    <location>
        <begin position="15"/>
        <end position="25"/>
    </location>
</feature>
<sequence>MNQKKFRLVPKSGNAAETGQASSIEISGHERQQCLENRIGNRDLLVERVYFMGAESSKNNSLDERRYVIDRYWLNHEQANTRRRLERKPINHFLNVFFTPQDFVI</sequence>
<evidence type="ECO:0000313" key="2">
    <source>
        <dbReference type="EMBL" id="GIY29134.1"/>
    </source>
</evidence>
<feature type="region of interest" description="Disordered" evidence="1">
    <location>
        <begin position="1"/>
        <end position="26"/>
    </location>
</feature>
<gene>
    <name evidence="2" type="ORF">CEXT_74781</name>
</gene>
<organism evidence="2 3">
    <name type="scientific">Caerostris extrusa</name>
    <name type="common">Bark spider</name>
    <name type="synonym">Caerostris bankana</name>
    <dbReference type="NCBI Taxonomy" id="172846"/>
    <lineage>
        <taxon>Eukaryota</taxon>
        <taxon>Metazoa</taxon>
        <taxon>Ecdysozoa</taxon>
        <taxon>Arthropoda</taxon>
        <taxon>Chelicerata</taxon>
        <taxon>Arachnida</taxon>
        <taxon>Araneae</taxon>
        <taxon>Araneomorphae</taxon>
        <taxon>Entelegynae</taxon>
        <taxon>Araneoidea</taxon>
        <taxon>Araneidae</taxon>
        <taxon>Caerostris</taxon>
    </lineage>
</organism>
<name>A0AAV4S556_CAEEX</name>
<keyword evidence="3" id="KW-1185">Reference proteome</keyword>
<dbReference type="EMBL" id="BPLR01009026">
    <property type="protein sequence ID" value="GIY29134.1"/>
    <property type="molecule type" value="Genomic_DNA"/>
</dbReference>
<proteinExistence type="predicted"/>
<dbReference type="Proteomes" id="UP001054945">
    <property type="component" value="Unassembled WGS sequence"/>
</dbReference>